<feature type="transmembrane region" description="Helical" evidence="1">
    <location>
        <begin position="83"/>
        <end position="101"/>
    </location>
</feature>
<keyword evidence="1" id="KW-0472">Membrane</keyword>
<name>F4KSZ6_HALH1</name>
<dbReference type="Proteomes" id="UP000008461">
    <property type="component" value="Chromosome"/>
</dbReference>
<keyword evidence="3" id="KW-1185">Reference proteome</keyword>
<dbReference type="OrthoDB" id="2607915at2"/>
<dbReference type="eggNOG" id="ENOG5032UAK">
    <property type="taxonomic scope" value="Bacteria"/>
</dbReference>
<dbReference type="EMBL" id="CP002691">
    <property type="protein sequence ID" value="AEE49103.1"/>
    <property type="molecule type" value="Genomic_DNA"/>
</dbReference>
<dbReference type="KEGG" id="hhy:Halhy_1206"/>
<evidence type="ECO:0000313" key="2">
    <source>
        <dbReference type="EMBL" id="AEE49103.1"/>
    </source>
</evidence>
<organism evidence="2 3">
    <name type="scientific">Haliscomenobacter hydrossis (strain ATCC 27775 / DSM 1100 / LMG 10767 / O)</name>
    <dbReference type="NCBI Taxonomy" id="760192"/>
    <lineage>
        <taxon>Bacteria</taxon>
        <taxon>Pseudomonadati</taxon>
        <taxon>Bacteroidota</taxon>
        <taxon>Saprospiria</taxon>
        <taxon>Saprospirales</taxon>
        <taxon>Haliscomenobacteraceae</taxon>
        <taxon>Haliscomenobacter</taxon>
    </lineage>
</organism>
<feature type="transmembrane region" description="Helical" evidence="1">
    <location>
        <begin position="12"/>
        <end position="32"/>
    </location>
</feature>
<keyword evidence="1" id="KW-0812">Transmembrane</keyword>
<protein>
    <submittedName>
        <fullName evidence="2">Uncharacterized protein</fullName>
    </submittedName>
</protein>
<evidence type="ECO:0000256" key="1">
    <source>
        <dbReference type="SAM" id="Phobius"/>
    </source>
</evidence>
<dbReference type="STRING" id="760192.Halhy_1206"/>
<dbReference type="RefSeq" id="WP_013763658.1">
    <property type="nucleotide sequence ID" value="NC_015510.1"/>
</dbReference>
<evidence type="ECO:0000313" key="3">
    <source>
        <dbReference type="Proteomes" id="UP000008461"/>
    </source>
</evidence>
<dbReference type="AlphaFoldDB" id="F4KSZ6"/>
<feature type="transmembrane region" description="Helical" evidence="1">
    <location>
        <begin position="155"/>
        <end position="177"/>
    </location>
</feature>
<proteinExistence type="predicted"/>
<sequence length="183" mass="20636">MLNKLQKWATGRNVIILVFLDVIFMVGVMPYMQMLMALAMNQHPQPIDLSIPTWTPAEGFALIESYGDAGRKLYRTIELTADVIYPLVYGFAFALLITFLARKVAPTNKWMPYLAFLPLIAMLFDYAENLCIVSLLCTYPQKLMLIARLGGVFTLFKWIFAFSAMGVSLIGLVLWAVKGLGKR</sequence>
<dbReference type="HOGENOM" id="CLU_113725_0_0_10"/>
<keyword evidence="1" id="KW-1133">Transmembrane helix</keyword>
<feature type="transmembrane region" description="Helical" evidence="1">
    <location>
        <begin position="113"/>
        <end position="135"/>
    </location>
</feature>
<accession>F4KSZ6</accession>
<gene>
    <name evidence="2" type="ordered locus">Halhy_1206</name>
</gene>
<reference evidence="2 3" key="1">
    <citation type="journal article" date="2011" name="Stand. Genomic Sci.">
        <title>Complete genome sequence of Haliscomenobacter hydrossis type strain (O).</title>
        <authorList>
            <consortium name="US DOE Joint Genome Institute (JGI-PGF)"/>
            <person name="Daligault H."/>
            <person name="Lapidus A."/>
            <person name="Zeytun A."/>
            <person name="Nolan M."/>
            <person name="Lucas S."/>
            <person name="Del Rio T.G."/>
            <person name="Tice H."/>
            <person name="Cheng J.F."/>
            <person name="Tapia R."/>
            <person name="Han C."/>
            <person name="Goodwin L."/>
            <person name="Pitluck S."/>
            <person name="Liolios K."/>
            <person name="Pagani I."/>
            <person name="Ivanova N."/>
            <person name="Huntemann M."/>
            <person name="Mavromatis K."/>
            <person name="Mikhailova N."/>
            <person name="Pati A."/>
            <person name="Chen A."/>
            <person name="Palaniappan K."/>
            <person name="Land M."/>
            <person name="Hauser L."/>
            <person name="Brambilla E.M."/>
            <person name="Rohde M."/>
            <person name="Verbarg S."/>
            <person name="Goker M."/>
            <person name="Bristow J."/>
            <person name="Eisen J.A."/>
            <person name="Markowitz V."/>
            <person name="Hugenholtz P."/>
            <person name="Kyrpides N.C."/>
            <person name="Klenk H.P."/>
            <person name="Woyke T."/>
        </authorList>
    </citation>
    <scope>NUCLEOTIDE SEQUENCE [LARGE SCALE GENOMIC DNA]</scope>
    <source>
        <strain evidence="3">ATCC 27775 / DSM 1100 / LMG 10767 / O</strain>
    </source>
</reference>
<reference key="2">
    <citation type="submission" date="2011-04" db="EMBL/GenBank/DDBJ databases">
        <title>Complete sequence of chromosome of Haliscomenobacter hydrossis DSM 1100.</title>
        <authorList>
            <consortium name="US DOE Joint Genome Institute (JGI-PGF)"/>
            <person name="Lucas S."/>
            <person name="Han J."/>
            <person name="Lapidus A."/>
            <person name="Bruce D."/>
            <person name="Goodwin L."/>
            <person name="Pitluck S."/>
            <person name="Peters L."/>
            <person name="Kyrpides N."/>
            <person name="Mavromatis K."/>
            <person name="Ivanova N."/>
            <person name="Ovchinnikova G."/>
            <person name="Pagani I."/>
            <person name="Daligault H."/>
            <person name="Detter J.C."/>
            <person name="Han C."/>
            <person name="Land M."/>
            <person name="Hauser L."/>
            <person name="Markowitz V."/>
            <person name="Cheng J.-F."/>
            <person name="Hugenholtz P."/>
            <person name="Woyke T."/>
            <person name="Wu D."/>
            <person name="Verbarg S."/>
            <person name="Frueling A."/>
            <person name="Brambilla E."/>
            <person name="Klenk H.-P."/>
            <person name="Eisen J.A."/>
        </authorList>
    </citation>
    <scope>NUCLEOTIDE SEQUENCE</scope>
    <source>
        <strain>DSM 1100</strain>
    </source>
</reference>